<dbReference type="Pfam" id="PF20691">
    <property type="entry name" value="TAGT"/>
    <property type="match status" value="1"/>
</dbReference>
<gene>
    <name evidence="2" type="ORF">HMF3257_00535</name>
</gene>
<evidence type="ECO:0000259" key="1">
    <source>
        <dbReference type="Pfam" id="PF20691"/>
    </source>
</evidence>
<evidence type="ECO:0000313" key="2">
    <source>
        <dbReference type="EMBL" id="RAI73290.1"/>
    </source>
</evidence>
<sequence>MEEIKLVIPSHKRWTSIRTTSVVDHAIICVPESQGDIYRKCNPADEVVTHPDHVIGLQAKRNWIYKHFGSVFMIDDDISAVRRIYTDRGEQIIMNPKEVYDLIQHSADVARQMGVFLFGFADTPNPVGYNPMKPIQLSGWVNGCAFGLLAGSGLWWDTNIRCNCDYWISALNAYKHRMAYLDMRFYFNQVDTFVARGGQAEHRNIDAEEKDFACLQGVFGSEAIMLKKGKNPRHPFQKTLKLPF</sequence>
<dbReference type="EMBL" id="QLII01000001">
    <property type="protein sequence ID" value="RAI73290.1"/>
    <property type="molecule type" value="Genomic_DNA"/>
</dbReference>
<protein>
    <recommendedName>
        <fullName evidence="1">TET-Associated Glycosyltransferase domain-containing protein</fullName>
    </recommendedName>
</protein>
<proteinExistence type="predicted"/>
<comment type="caution">
    <text evidence="2">The sequence shown here is derived from an EMBL/GenBank/DDBJ whole genome shotgun (WGS) entry which is preliminary data.</text>
</comment>
<accession>A0A327NDE4</accession>
<feature type="domain" description="TET-Associated Glycosyltransferase" evidence="1">
    <location>
        <begin position="5"/>
        <end position="198"/>
    </location>
</feature>
<dbReference type="Proteomes" id="UP000249016">
    <property type="component" value="Unassembled WGS sequence"/>
</dbReference>
<keyword evidence="3" id="KW-1185">Reference proteome</keyword>
<dbReference type="RefSeq" id="WP_111340172.1">
    <property type="nucleotide sequence ID" value="NZ_QLII01000001.1"/>
</dbReference>
<organism evidence="2 3">
    <name type="scientific">Spirosoma telluris</name>
    <dbReference type="NCBI Taxonomy" id="2183553"/>
    <lineage>
        <taxon>Bacteria</taxon>
        <taxon>Pseudomonadati</taxon>
        <taxon>Bacteroidota</taxon>
        <taxon>Cytophagia</taxon>
        <taxon>Cytophagales</taxon>
        <taxon>Cytophagaceae</taxon>
        <taxon>Spirosoma</taxon>
    </lineage>
</organism>
<dbReference type="InterPro" id="IPR049100">
    <property type="entry name" value="TAGT"/>
</dbReference>
<evidence type="ECO:0000313" key="3">
    <source>
        <dbReference type="Proteomes" id="UP000249016"/>
    </source>
</evidence>
<reference evidence="2 3" key="1">
    <citation type="submission" date="2018-06" db="EMBL/GenBank/DDBJ databases">
        <title>Spirosoma sp. HMF3257 Genome sequencing and assembly.</title>
        <authorList>
            <person name="Kang H."/>
            <person name="Cha I."/>
            <person name="Kim H."/>
            <person name="Kang J."/>
            <person name="Joh K."/>
        </authorList>
    </citation>
    <scope>NUCLEOTIDE SEQUENCE [LARGE SCALE GENOMIC DNA]</scope>
    <source>
        <strain evidence="2 3">HMF3257</strain>
    </source>
</reference>
<name>A0A327NDE4_9BACT</name>
<dbReference type="AlphaFoldDB" id="A0A327NDE4"/>